<evidence type="ECO:0000313" key="2">
    <source>
        <dbReference type="EMBL" id="QDS77814.1"/>
    </source>
</evidence>
<reference evidence="2 3" key="1">
    <citation type="submission" date="2019-07" db="EMBL/GenBank/DDBJ databases">
        <title>Finished genome of Venturia effusa.</title>
        <authorList>
            <person name="Young C.A."/>
            <person name="Cox M.P."/>
            <person name="Ganley A.R.D."/>
            <person name="David W.J."/>
        </authorList>
    </citation>
    <scope>NUCLEOTIDE SEQUENCE [LARGE SCALE GENOMIC DNA]</scope>
    <source>
        <strain evidence="3">albino</strain>
    </source>
</reference>
<dbReference type="OrthoDB" id="10504623at2759"/>
<keyword evidence="3" id="KW-1185">Reference proteome</keyword>
<gene>
    <name evidence="2" type="ORF">FKW77_005897</name>
</gene>
<feature type="compositionally biased region" description="Basic and acidic residues" evidence="1">
    <location>
        <begin position="144"/>
        <end position="153"/>
    </location>
</feature>
<protein>
    <submittedName>
        <fullName evidence="2">Uncharacterized protein</fullName>
    </submittedName>
</protein>
<organism evidence="2 3">
    <name type="scientific">Venturia effusa</name>
    <dbReference type="NCBI Taxonomy" id="50376"/>
    <lineage>
        <taxon>Eukaryota</taxon>
        <taxon>Fungi</taxon>
        <taxon>Dikarya</taxon>
        <taxon>Ascomycota</taxon>
        <taxon>Pezizomycotina</taxon>
        <taxon>Dothideomycetes</taxon>
        <taxon>Pleosporomycetidae</taxon>
        <taxon>Venturiales</taxon>
        <taxon>Venturiaceae</taxon>
        <taxon>Venturia</taxon>
    </lineage>
</organism>
<evidence type="ECO:0000256" key="1">
    <source>
        <dbReference type="SAM" id="MobiDB-lite"/>
    </source>
</evidence>
<dbReference type="EMBL" id="CP042202">
    <property type="protein sequence ID" value="QDS77814.1"/>
    <property type="molecule type" value="Genomic_DNA"/>
</dbReference>
<name>A0A517LQ85_9PEZI</name>
<dbReference type="Proteomes" id="UP000316270">
    <property type="component" value="Chromosome 18"/>
</dbReference>
<sequence length="177" mass="20345">MAAPYVPNYAQEGVYWQPRLNPIIDIVNRCRQISERDLTEEQAKTESFARVDLINHIKEMDANPARRSDYYRTKCIYILARLGRSTDVMNEHLTDAEGKFRQLKASYGNQCDGPISVLGKNLEELRQQLDKEGEAGEEEENDAEPGRIDHYTDQEEENIQIGYSGYGNHIDKQGEHP</sequence>
<dbReference type="AlphaFoldDB" id="A0A517LQ85"/>
<feature type="region of interest" description="Disordered" evidence="1">
    <location>
        <begin position="129"/>
        <end position="177"/>
    </location>
</feature>
<proteinExistence type="predicted"/>
<evidence type="ECO:0000313" key="3">
    <source>
        <dbReference type="Proteomes" id="UP000316270"/>
    </source>
</evidence>
<accession>A0A517LQ85</accession>